<organism evidence="1 2">
    <name type="scientific">Rhinocladiella mackenziei CBS 650.93</name>
    <dbReference type="NCBI Taxonomy" id="1442369"/>
    <lineage>
        <taxon>Eukaryota</taxon>
        <taxon>Fungi</taxon>
        <taxon>Dikarya</taxon>
        <taxon>Ascomycota</taxon>
        <taxon>Pezizomycotina</taxon>
        <taxon>Eurotiomycetes</taxon>
        <taxon>Chaetothyriomycetidae</taxon>
        <taxon>Chaetothyriales</taxon>
        <taxon>Herpotrichiellaceae</taxon>
        <taxon>Rhinocladiella</taxon>
    </lineage>
</organism>
<keyword evidence="2" id="KW-1185">Reference proteome</keyword>
<dbReference type="InterPro" id="IPR011051">
    <property type="entry name" value="RmlC_Cupin_sf"/>
</dbReference>
<sequence>MSPSLDMNLRWQDQNVVKVNGEWTIDGRPVVNVVPAYQHQPSNIPGMTYIGLKVTAPRNAATPPHKHGGAAVVATMIRGRMLNQMECDGKCDGPRIYSEGECWYEPPGCHHVRSENAGDEEAVFIANLVIETKKIEEMGVLNALIQIDAAEEEKAGELVGSKM</sequence>
<protein>
    <recommendedName>
        <fullName evidence="3">Cupin type-1 domain-containing protein</fullName>
    </recommendedName>
</protein>
<reference evidence="1 2" key="1">
    <citation type="submission" date="2015-01" db="EMBL/GenBank/DDBJ databases">
        <title>The Genome Sequence of Rhinocladiella mackenzie CBS 650.93.</title>
        <authorList>
            <consortium name="The Broad Institute Genomics Platform"/>
            <person name="Cuomo C."/>
            <person name="de Hoog S."/>
            <person name="Gorbushina A."/>
            <person name="Stielow B."/>
            <person name="Teixiera M."/>
            <person name="Abouelleil A."/>
            <person name="Chapman S.B."/>
            <person name="Priest M."/>
            <person name="Young S.K."/>
            <person name="Wortman J."/>
            <person name="Nusbaum C."/>
            <person name="Birren B."/>
        </authorList>
    </citation>
    <scope>NUCLEOTIDE SEQUENCE [LARGE SCALE GENOMIC DNA]</scope>
    <source>
        <strain evidence="1 2">CBS 650.93</strain>
    </source>
</reference>
<name>A0A0D2JHK1_9EURO</name>
<accession>A0A0D2JHK1</accession>
<evidence type="ECO:0000313" key="1">
    <source>
        <dbReference type="EMBL" id="KIX08830.1"/>
    </source>
</evidence>
<gene>
    <name evidence="1" type="ORF">Z518_03487</name>
</gene>
<dbReference type="InterPro" id="IPR014710">
    <property type="entry name" value="RmlC-like_jellyroll"/>
</dbReference>
<dbReference type="PANTHER" id="PTHR38599:SF1">
    <property type="entry name" value="CUPIN DOMAIN PROTEIN (AFU_ORTHOLOGUE AFUA_3G13620)"/>
    <property type="match status" value="1"/>
</dbReference>
<dbReference type="RefSeq" id="XP_013275966.1">
    <property type="nucleotide sequence ID" value="XM_013420512.1"/>
</dbReference>
<proteinExistence type="predicted"/>
<dbReference type="STRING" id="1442369.A0A0D2JHK1"/>
<dbReference type="Proteomes" id="UP000053617">
    <property type="component" value="Unassembled WGS sequence"/>
</dbReference>
<dbReference type="GeneID" id="25291558"/>
<dbReference type="CDD" id="cd02234">
    <property type="entry name" value="cupin_BLR7677-like"/>
    <property type="match status" value="1"/>
</dbReference>
<dbReference type="SUPFAM" id="SSF51182">
    <property type="entry name" value="RmlC-like cupins"/>
    <property type="match status" value="1"/>
</dbReference>
<dbReference type="OrthoDB" id="5793281at2759"/>
<dbReference type="HOGENOM" id="CLU_120069_0_0_1"/>
<dbReference type="VEuPathDB" id="FungiDB:Z518_03487"/>
<dbReference type="PANTHER" id="PTHR38599">
    <property type="entry name" value="CUPIN DOMAIN PROTEIN (AFU_ORTHOLOGUE AFUA_3G13620)"/>
    <property type="match status" value="1"/>
</dbReference>
<dbReference type="Gene3D" id="2.60.120.10">
    <property type="entry name" value="Jelly Rolls"/>
    <property type="match status" value="1"/>
</dbReference>
<dbReference type="EMBL" id="KN847476">
    <property type="protein sequence ID" value="KIX08830.1"/>
    <property type="molecule type" value="Genomic_DNA"/>
</dbReference>
<evidence type="ECO:0008006" key="3">
    <source>
        <dbReference type="Google" id="ProtNLM"/>
    </source>
</evidence>
<dbReference type="AlphaFoldDB" id="A0A0D2JHK1"/>
<evidence type="ECO:0000313" key="2">
    <source>
        <dbReference type="Proteomes" id="UP000053617"/>
    </source>
</evidence>